<feature type="signal peptide" evidence="1">
    <location>
        <begin position="1"/>
        <end position="20"/>
    </location>
</feature>
<feature type="chain" id="PRO_5037495258" evidence="1">
    <location>
        <begin position="21"/>
        <end position="177"/>
    </location>
</feature>
<dbReference type="Pfam" id="PF18962">
    <property type="entry name" value="Por_Secre_tail"/>
    <property type="match status" value="1"/>
</dbReference>
<proteinExistence type="predicted"/>
<dbReference type="InterPro" id="IPR055015">
    <property type="entry name" value="GCX_COOH"/>
</dbReference>
<feature type="domain" description="Secretion system C-terminal sorting" evidence="2">
    <location>
        <begin position="98"/>
        <end position="170"/>
    </location>
</feature>
<gene>
    <name evidence="3" type="ORF">IC229_18795</name>
</gene>
<evidence type="ECO:0000256" key="1">
    <source>
        <dbReference type="SAM" id="SignalP"/>
    </source>
</evidence>
<reference evidence="3" key="1">
    <citation type="submission" date="2020-09" db="EMBL/GenBank/DDBJ databases">
        <authorList>
            <person name="Kim M.K."/>
        </authorList>
    </citation>
    <scope>NUCLEOTIDE SEQUENCE</scope>
    <source>
        <strain evidence="3">BT702</strain>
    </source>
</reference>
<accession>A0A927AU66</accession>
<evidence type="ECO:0000313" key="3">
    <source>
        <dbReference type="EMBL" id="MBD2702702.1"/>
    </source>
</evidence>
<dbReference type="AlphaFoldDB" id="A0A927AU66"/>
<protein>
    <submittedName>
        <fullName evidence="3">T9SS type A sorting domain-containing protein</fullName>
    </submittedName>
</protein>
<dbReference type="NCBIfam" id="TIGR04183">
    <property type="entry name" value="Por_Secre_tail"/>
    <property type="match status" value="1"/>
</dbReference>
<evidence type="ECO:0000313" key="4">
    <source>
        <dbReference type="Proteomes" id="UP000598820"/>
    </source>
</evidence>
<dbReference type="EMBL" id="JACWZY010000016">
    <property type="protein sequence ID" value="MBD2702702.1"/>
    <property type="molecule type" value="Genomic_DNA"/>
</dbReference>
<keyword evidence="4" id="KW-1185">Reference proteome</keyword>
<dbReference type="Proteomes" id="UP000598820">
    <property type="component" value="Unassembled WGS sequence"/>
</dbReference>
<dbReference type="InterPro" id="IPR026444">
    <property type="entry name" value="Secre_tail"/>
</dbReference>
<evidence type="ECO:0000259" key="2">
    <source>
        <dbReference type="Pfam" id="PF18962"/>
    </source>
</evidence>
<sequence length="177" mass="19353">MKQHLIKIMALVAVGTYCQAQDVITASVESSAPESQHSATQLIARNQISQRASVIYTAGQSVVLQPGFQAKAGSIFTASIRTLPTEQTISKNLTMTAYPNPFRQDTRVEYVLPRNSQVRGVLTNLQGQVVKQPANVEWQEAGAHQLDLSGSDLPAGTYIYQLQTGTEQKSIRLIKQP</sequence>
<keyword evidence="1" id="KW-0732">Signal</keyword>
<dbReference type="NCBIfam" id="NF045639">
    <property type="entry name" value="GCX_COOH"/>
    <property type="match status" value="1"/>
</dbReference>
<name>A0A927AU66_9BACT</name>
<organism evidence="3 4">
    <name type="scientific">Spirosoma profusum</name>
    <dbReference type="NCBI Taxonomy" id="2771354"/>
    <lineage>
        <taxon>Bacteria</taxon>
        <taxon>Pseudomonadati</taxon>
        <taxon>Bacteroidota</taxon>
        <taxon>Cytophagia</taxon>
        <taxon>Cytophagales</taxon>
        <taxon>Cytophagaceae</taxon>
        <taxon>Spirosoma</taxon>
    </lineage>
</organism>
<comment type="caution">
    <text evidence="3">The sequence shown here is derived from an EMBL/GenBank/DDBJ whole genome shotgun (WGS) entry which is preliminary data.</text>
</comment>
<dbReference type="RefSeq" id="WP_190888550.1">
    <property type="nucleotide sequence ID" value="NZ_JACWZY010000016.1"/>
</dbReference>